<protein>
    <submittedName>
        <fullName evidence="1">Uncharacterized protein</fullName>
    </submittedName>
</protein>
<dbReference type="PIRSF" id="PIRSF020893">
    <property type="entry name" value="UCP020893"/>
    <property type="match status" value="1"/>
</dbReference>
<reference evidence="2" key="1">
    <citation type="submission" date="2016-10" db="EMBL/GenBank/DDBJ databases">
        <title>Comparative genomics uncovers the prolific and rare metabolic potential of the cyanobacterial genus Moorea.</title>
        <authorList>
            <person name="Leao T."/>
            <person name="Castelao G."/>
            <person name="Korobeynikov A."/>
            <person name="Monroe E.A."/>
            <person name="Podell S."/>
            <person name="Glukhov E."/>
            <person name="Allen E."/>
            <person name="Gerwick W.H."/>
            <person name="Gerwick L."/>
        </authorList>
    </citation>
    <scope>NUCLEOTIDE SEQUENCE [LARGE SCALE GENOMIC DNA]</scope>
    <source>
        <strain evidence="2">PAL-8-15-08-1</strain>
    </source>
</reference>
<dbReference type="OrthoDB" id="465343at2"/>
<dbReference type="Proteomes" id="UP000177870">
    <property type="component" value="Chromosome"/>
</dbReference>
<dbReference type="AlphaFoldDB" id="A0A1D8TXK0"/>
<dbReference type="RefSeq" id="WP_070394682.1">
    <property type="nucleotide sequence ID" value="NZ_CP017599.1"/>
</dbReference>
<dbReference type="InterPro" id="IPR016780">
    <property type="entry name" value="UCP020893"/>
</dbReference>
<gene>
    <name evidence="1" type="ORF">BJP34_24990</name>
</gene>
<dbReference type="EMBL" id="CP017599">
    <property type="protein sequence ID" value="AOX02263.1"/>
    <property type="molecule type" value="Genomic_DNA"/>
</dbReference>
<sequence length="174" mass="19270">MEILETVTFDDAIAFTESIMTKMATGELTSPEITDAIASLVKTKNGARGFFVTYLTSDSTLADNPSPEVITALESSPEIVAELLVKNLAMSAAMGLNHRRNGKEEMAQGSDRVRSRSANLIKQLNMPSLFDIAQQLRQSALTGVGNYQEFLQRWRYDSEQKQVIHQALSEILDQ</sequence>
<evidence type="ECO:0000313" key="2">
    <source>
        <dbReference type="Proteomes" id="UP000177870"/>
    </source>
</evidence>
<evidence type="ECO:0000313" key="1">
    <source>
        <dbReference type="EMBL" id="AOX02263.1"/>
    </source>
</evidence>
<dbReference type="KEGG" id="mpro:BJP34_24990"/>
<proteinExistence type="predicted"/>
<accession>A0A1D8TXK0</accession>
<organism evidence="1 2">
    <name type="scientific">Moorena producens PAL-8-15-08-1</name>
    <dbReference type="NCBI Taxonomy" id="1458985"/>
    <lineage>
        <taxon>Bacteria</taxon>
        <taxon>Bacillati</taxon>
        <taxon>Cyanobacteriota</taxon>
        <taxon>Cyanophyceae</taxon>
        <taxon>Coleofasciculales</taxon>
        <taxon>Coleofasciculaceae</taxon>
        <taxon>Moorena</taxon>
    </lineage>
</organism>
<dbReference type="STRING" id="1458985.BJP34_24990"/>
<name>A0A1D8TXK0_9CYAN</name>